<organism evidence="2 3">
    <name type="scientific">Hydnum rufescens UP504</name>
    <dbReference type="NCBI Taxonomy" id="1448309"/>
    <lineage>
        <taxon>Eukaryota</taxon>
        <taxon>Fungi</taxon>
        <taxon>Dikarya</taxon>
        <taxon>Basidiomycota</taxon>
        <taxon>Agaricomycotina</taxon>
        <taxon>Agaricomycetes</taxon>
        <taxon>Cantharellales</taxon>
        <taxon>Hydnaceae</taxon>
        <taxon>Hydnum</taxon>
    </lineage>
</organism>
<feature type="region of interest" description="Disordered" evidence="1">
    <location>
        <begin position="145"/>
        <end position="235"/>
    </location>
</feature>
<evidence type="ECO:0000313" key="3">
    <source>
        <dbReference type="Proteomes" id="UP000886523"/>
    </source>
</evidence>
<proteinExistence type="predicted"/>
<comment type="caution">
    <text evidence="2">The sequence shown here is derived from an EMBL/GenBank/DDBJ whole genome shotgun (WGS) entry which is preliminary data.</text>
</comment>
<protein>
    <submittedName>
        <fullName evidence="2">Uncharacterized protein</fullName>
    </submittedName>
</protein>
<accession>A0A9P6B261</accession>
<evidence type="ECO:0000256" key="1">
    <source>
        <dbReference type="SAM" id="MobiDB-lite"/>
    </source>
</evidence>
<dbReference type="EMBL" id="MU128955">
    <property type="protein sequence ID" value="KAF9514966.1"/>
    <property type="molecule type" value="Genomic_DNA"/>
</dbReference>
<feature type="compositionally biased region" description="Acidic residues" evidence="1">
    <location>
        <begin position="156"/>
        <end position="172"/>
    </location>
</feature>
<gene>
    <name evidence="2" type="ORF">BS47DRAFT_1392060</name>
</gene>
<feature type="region of interest" description="Disordered" evidence="1">
    <location>
        <begin position="1"/>
        <end position="26"/>
    </location>
</feature>
<evidence type="ECO:0000313" key="2">
    <source>
        <dbReference type="EMBL" id="KAF9514966.1"/>
    </source>
</evidence>
<dbReference type="AlphaFoldDB" id="A0A9P6B261"/>
<keyword evidence="3" id="KW-1185">Reference proteome</keyword>
<dbReference type="Proteomes" id="UP000886523">
    <property type="component" value="Unassembled WGS sequence"/>
</dbReference>
<name>A0A9P6B261_9AGAM</name>
<sequence length="307" mass="34141">MSAVRQSPSIHLSQMARPKPHPDPMALPAVSAAQLTARSKHSINPTAKGSATIAVKFNHILSLKRDYKKYQSELNGTGGGVTTEQQEDDPMLPTESAMAINKEFPWYDDLHAMWRDNPAYNPLAVTNVETKSSAEHVEELSAILHRKTHQGSPAHEEDEKDEDNENEDDETGGDWTSVGMGISDEYEDILDTPPMSLSHTTPPLPALKPPTSINKKHKSSGPLLELPPTPKHSKCHSDIMDCWDEVSRRDEISAKACVDAATMVKLAEIAAKAKDHQADRELKERRNLHKLEVEQEKLKMKIVRAML</sequence>
<reference evidence="2" key="1">
    <citation type="journal article" date="2020" name="Nat. Commun.">
        <title>Large-scale genome sequencing of mycorrhizal fungi provides insights into the early evolution of symbiotic traits.</title>
        <authorList>
            <person name="Miyauchi S."/>
            <person name="Kiss E."/>
            <person name="Kuo A."/>
            <person name="Drula E."/>
            <person name="Kohler A."/>
            <person name="Sanchez-Garcia M."/>
            <person name="Morin E."/>
            <person name="Andreopoulos B."/>
            <person name="Barry K.W."/>
            <person name="Bonito G."/>
            <person name="Buee M."/>
            <person name="Carver A."/>
            <person name="Chen C."/>
            <person name="Cichocki N."/>
            <person name="Clum A."/>
            <person name="Culley D."/>
            <person name="Crous P.W."/>
            <person name="Fauchery L."/>
            <person name="Girlanda M."/>
            <person name="Hayes R.D."/>
            <person name="Keri Z."/>
            <person name="LaButti K."/>
            <person name="Lipzen A."/>
            <person name="Lombard V."/>
            <person name="Magnuson J."/>
            <person name="Maillard F."/>
            <person name="Murat C."/>
            <person name="Nolan M."/>
            <person name="Ohm R.A."/>
            <person name="Pangilinan J."/>
            <person name="Pereira M.F."/>
            <person name="Perotto S."/>
            <person name="Peter M."/>
            <person name="Pfister S."/>
            <person name="Riley R."/>
            <person name="Sitrit Y."/>
            <person name="Stielow J.B."/>
            <person name="Szollosi G."/>
            <person name="Zifcakova L."/>
            <person name="Stursova M."/>
            <person name="Spatafora J.W."/>
            <person name="Tedersoo L."/>
            <person name="Vaario L.M."/>
            <person name="Yamada A."/>
            <person name="Yan M."/>
            <person name="Wang P."/>
            <person name="Xu J."/>
            <person name="Bruns T."/>
            <person name="Baldrian P."/>
            <person name="Vilgalys R."/>
            <person name="Dunand C."/>
            <person name="Henrissat B."/>
            <person name="Grigoriev I.V."/>
            <person name="Hibbett D."/>
            <person name="Nagy L.G."/>
            <person name="Martin F.M."/>
        </authorList>
    </citation>
    <scope>NUCLEOTIDE SEQUENCE</scope>
    <source>
        <strain evidence="2">UP504</strain>
    </source>
</reference>
<dbReference type="OrthoDB" id="2660902at2759"/>
<feature type="compositionally biased region" description="Polar residues" evidence="1">
    <location>
        <begin position="1"/>
        <end position="12"/>
    </location>
</feature>